<keyword evidence="3" id="KW-1185">Reference proteome</keyword>
<feature type="region of interest" description="Disordered" evidence="1">
    <location>
        <begin position="123"/>
        <end position="147"/>
    </location>
</feature>
<dbReference type="Proteomes" id="UP000016935">
    <property type="component" value="Unassembled WGS sequence"/>
</dbReference>
<dbReference type="GeneID" id="19404513"/>
<name>R0IN81_EXST2</name>
<feature type="region of interest" description="Disordered" evidence="1">
    <location>
        <begin position="195"/>
        <end position="251"/>
    </location>
</feature>
<reference evidence="2 3" key="2">
    <citation type="journal article" date="2013" name="PLoS Genet.">
        <title>Comparative genome structure, secondary metabolite, and effector coding capacity across Cochliobolus pathogens.</title>
        <authorList>
            <person name="Condon B.J."/>
            <person name="Leng Y."/>
            <person name="Wu D."/>
            <person name="Bushley K.E."/>
            <person name="Ohm R.A."/>
            <person name="Otillar R."/>
            <person name="Martin J."/>
            <person name="Schackwitz W."/>
            <person name="Grimwood J."/>
            <person name="MohdZainudin N."/>
            <person name="Xue C."/>
            <person name="Wang R."/>
            <person name="Manning V.A."/>
            <person name="Dhillon B."/>
            <person name="Tu Z.J."/>
            <person name="Steffenson B.J."/>
            <person name="Salamov A."/>
            <person name="Sun H."/>
            <person name="Lowry S."/>
            <person name="LaButti K."/>
            <person name="Han J."/>
            <person name="Copeland A."/>
            <person name="Lindquist E."/>
            <person name="Barry K."/>
            <person name="Schmutz J."/>
            <person name="Baker S.E."/>
            <person name="Ciuffetti L.M."/>
            <person name="Grigoriev I.V."/>
            <person name="Zhong S."/>
            <person name="Turgeon B.G."/>
        </authorList>
    </citation>
    <scope>NUCLEOTIDE SEQUENCE [LARGE SCALE GENOMIC DNA]</scope>
    <source>
        <strain evidence="3">28A</strain>
    </source>
</reference>
<protein>
    <submittedName>
        <fullName evidence="2">Uncharacterized protein</fullName>
    </submittedName>
</protein>
<evidence type="ECO:0000313" key="2">
    <source>
        <dbReference type="EMBL" id="EOA86231.1"/>
    </source>
</evidence>
<evidence type="ECO:0000313" key="3">
    <source>
        <dbReference type="Proteomes" id="UP000016935"/>
    </source>
</evidence>
<feature type="compositionally biased region" description="Polar residues" evidence="1">
    <location>
        <begin position="134"/>
        <end position="147"/>
    </location>
</feature>
<dbReference type="RefSeq" id="XP_008026114.1">
    <property type="nucleotide sequence ID" value="XM_008027923.1"/>
</dbReference>
<dbReference type="HOGENOM" id="CLU_1054355_0_0_1"/>
<proteinExistence type="predicted"/>
<feature type="compositionally biased region" description="Acidic residues" evidence="1">
    <location>
        <begin position="235"/>
        <end position="251"/>
    </location>
</feature>
<gene>
    <name evidence="2" type="ORF">SETTUDRAFT_39720</name>
</gene>
<accession>R0IN81</accession>
<dbReference type="EMBL" id="KB908604">
    <property type="protein sequence ID" value="EOA86231.1"/>
    <property type="molecule type" value="Genomic_DNA"/>
</dbReference>
<dbReference type="AlphaFoldDB" id="R0IN81"/>
<organism evidence="2 3">
    <name type="scientific">Exserohilum turcicum (strain 28A)</name>
    <name type="common">Northern leaf blight fungus</name>
    <name type="synonym">Setosphaeria turcica</name>
    <dbReference type="NCBI Taxonomy" id="671987"/>
    <lineage>
        <taxon>Eukaryota</taxon>
        <taxon>Fungi</taxon>
        <taxon>Dikarya</taxon>
        <taxon>Ascomycota</taxon>
        <taxon>Pezizomycotina</taxon>
        <taxon>Dothideomycetes</taxon>
        <taxon>Pleosporomycetidae</taxon>
        <taxon>Pleosporales</taxon>
        <taxon>Pleosporineae</taxon>
        <taxon>Pleosporaceae</taxon>
        <taxon>Exserohilum</taxon>
    </lineage>
</organism>
<evidence type="ECO:0000256" key="1">
    <source>
        <dbReference type="SAM" id="MobiDB-lite"/>
    </source>
</evidence>
<sequence length="264" mass="30390">MRACARSPECGFRRGYSYNHLYSGCSDNYGGDAQDCRSRGVARAEREAYIRALNARQSRLDSGPSFQSPFSAYTECHPVMSSPQYGFPTQSGIALGMGFMASRVGIMGMRPFRDRTTNMGLDMSGDRQGPSRPSFFTSAPTDSRNPAFNLATSRRRHSDLSSRRCCSQRPWLHSQRRPFVGQLFGDDDEDNESDFNMSWGFKPSRQRREGFHHPGQAYRAPERSRWGYNFQDPCDYNDDDDDDDDDDENDFDDFYLMNERQFRY</sequence>
<reference evidence="2 3" key="1">
    <citation type="journal article" date="2012" name="PLoS Pathog.">
        <title>Diverse lifestyles and strategies of plant pathogenesis encoded in the genomes of eighteen Dothideomycetes fungi.</title>
        <authorList>
            <person name="Ohm R.A."/>
            <person name="Feau N."/>
            <person name="Henrissat B."/>
            <person name="Schoch C.L."/>
            <person name="Horwitz B.A."/>
            <person name="Barry K.W."/>
            <person name="Condon B.J."/>
            <person name="Copeland A.C."/>
            <person name="Dhillon B."/>
            <person name="Glaser F."/>
            <person name="Hesse C.N."/>
            <person name="Kosti I."/>
            <person name="LaButti K."/>
            <person name="Lindquist E.A."/>
            <person name="Lucas S."/>
            <person name="Salamov A.A."/>
            <person name="Bradshaw R.E."/>
            <person name="Ciuffetti L."/>
            <person name="Hamelin R.C."/>
            <person name="Kema G.H.J."/>
            <person name="Lawrence C."/>
            <person name="Scott J.A."/>
            <person name="Spatafora J.W."/>
            <person name="Turgeon B.G."/>
            <person name="de Wit P.J.G.M."/>
            <person name="Zhong S."/>
            <person name="Goodwin S.B."/>
            <person name="Grigoriev I.V."/>
        </authorList>
    </citation>
    <scope>NUCLEOTIDE SEQUENCE [LARGE SCALE GENOMIC DNA]</scope>
    <source>
        <strain evidence="3">28A</strain>
    </source>
</reference>